<evidence type="ECO:0000313" key="3">
    <source>
        <dbReference type="Proteomes" id="UP000475862"/>
    </source>
</evidence>
<name>A0A6G0TJK1_APHGL</name>
<dbReference type="AlphaFoldDB" id="A0A6G0TJK1"/>
<sequence length="277" mass="32494">MANRSTHFPIRPNPFIATVVCLARERADSAHPPAPSCYRNRFSYGRVMFGDAQKNRFWSVCGAFSRWTEAISLCLTGTEMQHSEIRKLIIQFMKNHNKKVDDFSNTQNYITKSNMESDKVWATEIEMHFPAAFLSADIYSFTANQWLRFSHSLQLSTKPDYNKMAIYLKHKNSNHFEVVLKVKKIAGFDKQLFRGSARKQRGFISFKENKKVNTVNLDKRQNQRIKVVWRGGKKLIKESDTNQPEQESWKNQDQEDYQKSLRQNYTEKLFSKKESAR</sequence>
<comment type="caution">
    <text evidence="2">The sequence shown here is derived from an EMBL/GenBank/DDBJ whole genome shotgun (WGS) entry which is preliminary data.</text>
</comment>
<feature type="compositionally biased region" description="Basic and acidic residues" evidence="1">
    <location>
        <begin position="247"/>
        <end position="257"/>
    </location>
</feature>
<feature type="region of interest" description="Disordered" evidence="1">
    <location>
        <begin position="236"/>
        <end position="257"/>
    </location>
</feature>
<evidence type="ECO:0000256" key="1">
    <source>
        <dbReference type="SAM" id="MobiDB-lite"/>
    </source>
</evidence>
<protein>
    <recommendedName>
        <fullName evidence="4">OTU domain-containing protein</fullName>
    </recommendedName>
</protein>
<keyword evidence="3" id="KW-1185">Reference proteome</keyword>
<reference evidence="2 3" key="1">
    <citation type="submission" date="2019-08" db="EMBL/GenBank/DDBJ databases">
        <title>The genome of the soybean aphid Biotype 1, its phylome, world population structure and adaptation to the North American continent.</title>
        <authorList>
            <person name="Giordano R."/>
            <person name="Donthu R.K."/>
            <person name="Hernandez A.G."/>
            <person name="Wright C.L."/>
            <person name="Zimin A.V."/>
        </authorList>
    </citation>
    <scope>NUCLEOTIDE SEQUENCE [LARGE SCALE GENOMIC DNA]</scope>
    <source>
        <tissue evidence="2">Whole aphids</tissue>
    </source>
</reference>
<gene>
    <name evidence="2" type="ORF">AGLY_008725</name>
</gene>
<evidence type="ECO:0008006" key="4">
    <source>
        <dbReference type="Google" id="ProtNLM"/>
    </source>
</evidence>
<evidence type="ECO:0000313" key="2">
    <source>
        <dbReference type="EMBL" id="KAE9533989.1"/>
    </source>
</evidence>
<proteinExistence type="predicted"/>
<organism evidence="2 3">
    <name type="scientific">Aphis glycines</name>
    <name type="common">Soybean aphid</name>
    <dbReference type="NCBI Taxonomy" id="307491"/>
    <lineage>
        <taxon>Eukaryota</taxon>
        <taxon>Metazoa</taxon>
        <taxon>Ecdysozoa</taxon>
        <taxon>Arthropoda</taxon>
        <taxon>Hexapoda</taxon>
        <taxon>Insecta</taxon>
        <taxon>Pterygota</taxon>
        <taxon>Neoptera</taxon>
        <taxon>Paraneoptera</taxon>
        <taxon>Hemiptera</taxon>
        <taxon>Sternorrhyncha</taxon>
        <taxon>Aphidomorpha</taxon>
        <taxon>Aphidoidea</taxon>
        <taxon>Aphididae</taxon>
        <taxon>Aphidini</taxon>
        <taxon>Aphis</taxon>
        <taxon>Aphis</taxon>
    </lineage>
</organism>
<dbReference type="Gene3D" id="3.90.70.80">
    <property type="match status" value="1"/>
</dbReference>
<dbReference type="CDD" id="cd22755">
    <property type="entry name" value="OTU_CeDUB-like"/>
    <property type="match status" value="1"/>
</dbReference>
<dbReference type="OrthoDB" id="6595976at2759"/>
<accession>A0A6G0TJK1</accession>
<dbReference type="EMBL" id="VYZN01000030">
    <property type="protein sequence ID" value="KAE9533989.1"/>
    <property type="molecule type" value="Genomic_DNA"/>
</dbReference>
<dbReference type="Proteomes" id="UP000475862">
    <property type="component" value="Unassembled WGS sequence"/>
</dbReference>